<keyword evidence="1" id="KW-1133">Transmembrane helix</keyword>
<organism evidence="2 3">
    <name type="scientific">Nonomuraea maheshkhaliensis</name>
    <dbReference type="NCBI Taxonomy" id="419590"/>
    <lineage>
        <taxon>Bacteria</taxon>
        <taxon>Bacillati</taxon>
        <taxon>Actinomycetota</taxon>
        <taxon>Actinomycetes</taxon>
        <taxon>Streptosporangiales</taxon>
        <taxon>Streptosporangiaceae</taxon>
        <taxon>Nonomuraea</taxon>
    </lineage>
</organism>
<dbReference type="PANTHER" id="PTHR42749">
    <property type="entry name" value="CELL SHAPE-DETERMINING PROTEIN MREB"/>
    <property type="match status" value="1"/>
</dbReference>
<reference evidence="2 3" key="1">
    <citation type="journal article" date="2019" name="Int. J. Syst. Evol. Microbiol.">
        <title>The Global Catalogue of Microorganisms (GCM) 10K type strain sequencing project: providing services to taxonomists for standard genome sequencing and annotation.</title>
        <authorList>
            <consortium name="The Broad Institute Genomics Platform"/>
            <consortium name="The Broad Institute Genome Sequencing Center for Infectious Disease"/>
            <person name="Wu L."/>
            <person name="Ma J."/>
        </authorList>
    </citation>
    <scope>NUCLEOTIDE SEQUENCE [LARGE SCALE GENOMIC DNA]</scope>
    <source>
        <strain evidence="2 3">JCM 13929</strain>
    </source>
</reference>
<evidence type="ECO:0000256" key="1">
    <source>
        <dbReference type="SAM" id="Phobius"/>
    </source>
</evidence>
<dbReference type="RefSeq" id="WP_346101286.1">
    <property type="nucleotide sequence ID" value="NZ_BAAAMU010000002.1"/>
</dbReference>
<protein>
    <recommendedName>
        <fullName evidence="4">Hsp70 family protein</fullName>
    </recommendedName>
</protein>
<keyword evidence="3" id="KW-1185">Reference proteome</keyword>
<dbReference type="EMBL" id="BAAAMU010000002">
    <property type="protein sequence ID" value="GAA1612694.1"/>
    <property type="molecule type" value="Genomic_DNA"/>
</dbReference>
<evidence type="ECO:0000313" key="3">
    <source>
        <dbReference type="Proteomes" id="UP001500064"/>
    </source>
</evidence>
<accession>A0ABN2END7</accession>
<gene>
    <name evidence="2" type="ORF">GCM10009733_005930</name>
</gene>
<dbReference type="SUPFAM" id="SSF53067">
    <property type="entry name" value="Actin-like ATPase domain"/>
    <property type="match status" value="2"/>
</dbReference>
<feature type="transmembrane region" description="Helical" evidence="1">
    <location>
        <begin position="556"/>
        <end position="577"/>
    </location>
</feature>
<dbReference type="PANTHER" id="PTHR42749:SF1">
    <property type="entry name" value="CELL SHAPE-DETERMINING PROTEIN MREB"/>
    <property type="match status" value="1"/>
</dbReference>
<dbReference type="CDD" id="cd10170">
    <property type="entry name" value="ASKHA_NBD_HSP70"/>
    <property type="match status" value="1"/>
</dbReference>
<comment type="caution">
    <text evidence="2">The sequence shown here is derived from an EMBL/GenBank/DDBJ whole genome shotgun (WGS) entry which is preliminary data.</text>
</comment>
<evidence type="ECO:0000313" key="2">
    <source>
        <dbReference type="EMBL" id="GAA1612694.1"/>
    </source>
</evidence>
<sequence>MSKTSDAVVVGFDLGHGETAVAWAHTGKNSVPNVIDLKGRGGRQHVTAVATLPPETLPPDAQSPDVQPTVLVGEDAVWARDVDRLYLAFKSPHVDREEVRRPVQLFVGKIRQDIDDMRTIPAAKRVEWVFGAPSGWDRAIMDAYAQVLADAVRGPVTVVPESRAALLYARDAGEVRVDVDRLLGSVLVTDLGSSTTDFTAVIGRSARPFDYGTRLGAHLIDKTILARVVERHPERARLEEALDDTTERLKLELRCRQAKEQFFRTDPERFVRDAREMIVVTHPVFDAGGRVLVVIELSGADMAEVLDTPQPALEQRSWRQAYRDDLIQAADEMPADPDVVLLTGGASRMRFVQEITSEVFGDDRVLLGAEPEVAIARGLALAGRTSVRAEGFRKDVRKLLAGDRIESLIADRLPALTDELGRAAADGITDRHIVGAMRRWRSGSIRTLNDVAKEVAAGVHGELTDPDNPTITKVVVAWQNDLLPDINELTRPVCERWHVPPASMALSPIRLSGSKDWRISVDVGPATSMLTGIAATVGVAVAGVLAMTLFGGGVAIIATTGPLGVIIAFVAGLWALFVGMEAAKERIGDVNLPAMVRELRSEDKLVAKLREKAAVNEAALATSLGRQFAADDDGDIARQLNQLVARELERLAEEAELLIS</sequence>
<dbReference type="Proteomes" id="UP001500064">
    <property type="component" value="Unassembled WGS sequence"/>
</dbReference>
<dbReference type="InterPro" id="IPR043129">
    <property type="entry name" value="ATPase_NBD"/>
</dbReference>
<keyword evidence="1" id="KW-0472">Membrane</keyword>
<feature type="transmembrane region" description="Helical" evidence="1">
    <location>
        <begin position="528"/>
        <end position="550"/>
    </location>
</feature>
<name>A0ABN2END7_9ACTN</name>
<dbReference type="Gene3D" id="3.90.640.10">
    <property type="entry name" value="Actin, Chain A, domain 4"/>
    <property type="match status" value="1"/>
</dbReference>
<keyword evidence="1" id="KW-0812">Transmembrane</keyword>
<proteinExistence type="predicted"/>
<dbReference type="Gene3D" id="3.30.420.40">
    <property type="match status" value="2"/>
</dbReference>
<evidence type="ECO:0008006" key="4">
    <source>
        <dbReference type="Google" id="ProtNLM"/>
    </source>
</evidence>